<feature type="region of interest" description="Disordered" evidence="1">
    <location>
        <begin position="93"/>
        <end position="125"/>
    </location>
</feature>
<sequence length="125" mass="14259">MIKDTKGLLEDRYLESGVDLRMPYEDYKHHKENLEKMVAKGGDEAQKAQKVLDKLNANNTTNRWICENPRVSALILTSGVVWEIKDAYAKHPIDTDTSGGTLSTKNMQDVQKTLENPNRTGKLRW</sequence>
<evidence type="ECO:0000313" key="5">
    <source>
        <dbReference type="Proteomes" id="UP000038622"/>
    </source>
</evidence>
<proteinExistence type="predicted"/>
<reference evidence="5" key="3">
    <citation type="submission" date="2014-12" db="EMBL/GenBank/DDBJ databases">
        <authorList>
            <person name="Smet A."/>
        </authorList>
    </citation>
    <scope>NUCLEOTIDE SEQUENCE [LARGE SCALE GENOMIC DNA]</scope>
</reference>
<dbReference type="AlphaFoldDB" id="A0A0K2XAF5"/>
<dbReference type="STRING" id="1578720.HAL011_12240"/>
<dbReference type="Proteomes" id="UP000045175">
    <property type="component" value="Unassembled WGS sequence"/>
</dbReference>
<reference evidence="6 7" key="2">
    <citation type="submission" date="2014-12" db="EMBL/GenBank/DDBJ databases">
        <authorList>
            <person name="Jaenicke S."/>
        </authorList>
    </citation>
    <scope>NUCLEOTIDE SEQUENCE [LARGE SCALE GENOMIC DNA]</scope>
</reference>
<evidence type="ECO:0000313" key="6">
    <source>
        <dbReference type="Proteomes" id="UP000041394"/>
    </source>
</evidence>
<keyword evidence="5" id="KW-1185">Reference proteome</keyword>
<dbReference type="EMBL" id="CDMN01000002">
    <property type="protein sequence ID" value="CRF43507.1"/>
    <property type="molecule type" value="Genomic_DNA"/>
</dbReference>
<organism evidence="4 6">
    <name type="scientific">Helicobacter ailurogastricus</name>
    <dbReference type="NCBI Taxonomy" id="1578720"/>
    <lineage>
        <taxon>Bacteria</taxon>
        <taxon>Pseudomonadati</taxon>
        <taxon>Campylobacterota</taxon>
        <taxon>Epsilonproteobacteria</taxon>
        <taxon>Campylobacterales</taxon>
        <taxon>Helicobacteraceae</taxon>
        <taxon>Helicobacter</taxon>
    </lineage>
</organism>
<name>A0A0K2XAF5_9HELI</name>
<dbReference type="OrthoDB" id="5353695at2"/>
<evidence type="ECO:0000313" key="3">
    <source>
        <dbReference type="EMBL" id="CRF43202.1"/>
    </source>
</evidence>
<dbReference type="Proteomes" id="UP000038622">
    <property type="component" value="Unassembled WGS sequence"/>
</dbReference>
<dbReference type="Proteomes" id="UP000041394">
    <property type="component" value="Unassembled WGS sequence"/>
</dbReference>
<gene>
    <name evidence="2" type="ORF">HAL011_12240</name>
    <name evidence="3" type="ORF">HAL013_14270</name>
    <name evidence="4" type="ORF">HAL09_00490</name>
</gene>
<dbReference type="EMBL" id="CDML01000039">
    <property type="protein sequence ID" value="CRF41428.1"/>
    <property type="molecule type" value="Genomic_DNA"/>
</dbReference>
<dbReference type="EMBL" id="CDMH01000058">
    <property type="protein sequence ID" value="CRF43202.1"/>
    <property type="molecule type" value="Genomic_DNA"/>
</dbReference>
<evidence type="ECO:0000313" key="2">
    <source>
        <dbReference type="EMBL" id="CRF41428.1"/>
    </source>
</evidence>
<evidence type="ECO:0000313" key="7">
    <source>
        <dbReference type="Proteomes" id="UP000045175"/>
    </source>
</evidence>
<evidence type="ECO:0000313" key="4">
    <source>
        <dbReference type="EMBL" id="CRF43507.1"/>
    </source>
</evidence>
<protein>
    <submittedName>
        <fullName evidence="4">Uncharacterized protein</fullName>
    </submittedName>
</protein>
<reference evidence="4" key="1">
    <citation type="submission" date="2014-12" db="EMBL/GenBank/DDBJ databases">
        <title>Whole genome sequences of four Staphylococcus schleiferi canine isolates.</title>
        <authorList>
            <person name="Misic A.M."/>
            <person name="Cain C."/>
            <person name="Morris D.O."/>
            <person name="Rankin S."/>
            <person name="Beiting D."/>
        </authorList>
    </citation>
    <scope>NUCLEOTIDE SEQUENCE</scope>
    <source>
        <strain evidence="2">ASB11</strain>
        <strain evidence="3">ASB13</strain>
        <strain evidence="4">ASB9</strain>
    </source>
</reference>
<accession>A0A0K2XAF5</accession>
<evidence type="ECO:0000256" key="1">
    <source>
        <dbReference type="SAM" id="MobiDB-lite"/>
    </source>
</evidence>
<dbReference type="RefSeq" id="WP_053941791.1">
    <property type="nucleotide sequence ID" value="NZ_CDMH01000058.1"/>
</dbReference>
<feature type="compositionally biased region" description="Polar residues" evidence="1">
    <location>
        <begin position="95"/>
        <end position="119"/>
    </location>
</feature>